<dbReference type="InterPro" id="IPR029069">
    <property type="entry name" value="HotDog_dom_sf"/>
</dbReference>
<evidence type="ECO:0000256" key="1">
    <source>
        <dbReference type="ARBA" id="ARBA00022801"/>
    </source>
</evidence>
<dbReference type="NCBIfam" id="TIGR00369">
    <property type="entry name" value="unchar_dom_1"/>
    <property type="match status" value="1"/>
</dbReference>
<keyword evidence="1" id="KW-0378">Hydrolase</keyword>
<dbReference type="SUPFAM" id="SSF54637">
    <property type="entry name" value="Thioesterase/thiol ester dehydrase-isomerase"/>
    <property type="match status" value="1"/>
</dbReference>
<dbReference type="PANTHER" id="PTHR43240">
    <property type="entry name" value="1,4-DIHYDROXY-2-NAPHTHOYL-COA THIOESTERASE 1"/>
    <property type="match status" value="1"/>
</dbReference>
<dbReference type="PANTHER" id="PTHR43240:SF7">
    <property type="entry name" value="BLR7284 PROTEIN"/>
    <property type="match status" value="1"/>
</dbReference>
<protein>
    <submittedName>
        <fullName evidence="3">Uncharacterized protein (TIGR00369 family)</fullName>
    </submittedName>
</protein>
<gene>
    <name evidence="3" type="ORF">C8D93_109170</name>
</gene>
<keyword evidence="4" id="KW-1185">Reference proteome</keyword>
<dbReference type="InterPro" id="IPR006683">
    <property type="entry name" value="Thioestr_dom"/>
</dbReference>
<proteinExistence type="predicted"/>
<reference evidence="3 4" key="1">
    <citation type="submission" date="2018-04" db="EMBL/GenBank/DDBJ databases">
        <title>Genomic Encyclopedia of Type Strains, Phase IV (KMG-IV): sequencing the most valuable type-strain genomes for metagenomic binning, comparative biology and taxonomic classification.</title>
        <authorList>
            <person name="Goeker M."/>
        </authorList>
    </citation>
    <scope>NUCLEOTIDE SEQUENCE [LARGE SCALE GENOMIC DNA]</scope>
    <source>
        <strain evidence="3 4">DSM 104150</strain>
    </source>
</reference>
<dbReference type="Pfam" id="PF03061">
    <property type="entry name" value="4HBT"/>
    <property type="match status" value="1"/>
</dbReference>
<feature type="domain" description="Thioesterase" evidence="2">
    <location>
        <begin position="53"/>
        <end position="128"/>
    </location>
</feature>
<dbReference type="AlphaFoldDB" id="A0A318EDG4"/>
<evidence type="ECO:0000259" key="2">
    <source>
        <dbReference type="Pfam" id="PF03061"/>
    </source>
</evidence>
<dbReference type="InterPro" id="IPR003736">
    <property type="entry name" value="PAAI_dom"/>
</dbReference>
<name>A0A318EDG4_9GAMM</name>
<evidence type="ECO:0000313" key="4">
    <source>
        <dbReference type="Proteomes" id="UP000248330"/>
    </source>
</evidence>
<dbReference type="RefSeq" id="WP_170124057.1">
    <property type="nucleotide sequence ID" value="NZ_CAKZQT010000001.1"/>
</dbReference>
<sequence length="149" mass="16325">MDKSTFHAALQQRFADVTPHVAACGMQLTAVDDNGVEAWLPFREEWLGDTERGLIHPGIVTVLVDSACGAAVLARIADLERIATLDLRMDYLRAGLRDHDIHCRADCYHLTPSIAFVRASVWQQDRALPIAVSQSAFMRAGRRGAAAIA</sequence>
<evidence type="ECO:0000313" key="3">
    <source>
        <dbReference type="EMBL" id="PXV65791.1"/>
    </source>
</evidence>
<dbReference type="GO" id="GO:0061522">
    <property type="term" value="F:1,4-dihydroxy-2-naphthoyl-CoA thioesterase activity"/>
    <property type="evidence" value="ECO:0007669"/>
    <property type="project" value="TreeGrafter"/>
</dbReference>
<dbReference type="EMBL" id="QICN01000009">
    <property type="protein sequence ID" value="PXV65791.1"/>
    <property type="molecule type" value="Genomic_DNA"/>
</dbReference>
<organism evidence="3 4">
    <name type="scientific">Sinimarinibacterium flocculans</name>
    <dbReference type="NCBI Taxonomy" id="985250"/>
    <lineage>
        <taxon>Bacteria</taxon>
        <taxon>Pseudomonadati</taxon>
        <taxon>Pseudomonadota</taxon>
        <taxon>Gammaproteobacteria</taxon>
        <taxon>Nevskiales</taxon>
        <taxon>Nevskiaceae</taxon>
        <taxon>Sinimarinibacterium</taxon>
    </lineage>
</organism>
<accession>A0A318EDG4</accession>
<dbReference type="Gene3D" id="3.10.129.10">
    <property type="entry name" value="Hotdog Thioesterase"/>
    <property type="match status" value="1"/>
</dbReference>
<dbReference type="CDD" id="cd03443">
    <property type="entry name" value="PaaI_thioesterase"/>
    <property type="match status" value="1"/>
</dbReference>
<dbReference type="Proteomes" id="UP000248330">
    <property type="component" value="Unassembled WGS sequence"/>
</dbReference>
<comment type="caution">
    <text evidence="3">The sequence shown here is derived from an EMBL/GenBank/DDBJ whole genome shotgun (WGS) entry which is preliminary data.</text>
</comment>
<dbReference type="GO" id="GO:0005829">
    <property type="term" value="C:cytosol"/>
    <property type="evidence" value="ECO:0007669"/>
    <property type="project" value="TreeGrafter"/>
</dbReference>